<evidence type="ECO:0000256" key="1">
    <source>
        <dbReference type="SAM" id="Phobius"/>
    </source>
</evidence>
<gene>
    <name evidence="2" type="ordered locus">RB3067</name>
</gene>
<feature type="transmembrane region" description="Helical" evidence="1">
    <location>
        <begin position="46"/>
        <end position="65"/>
    </location>
</feature>
<organism evidence="2 3">
    <name type="scientific">Rhodopirellula baltica (strain DSM 10527 / NCIMB 13988 / SH1)</name>
    <dbReference type="NCBI Taxonomy" id="243090"/>
    <lineage>
        <taxon>Bacteria</taxon>
        <taxon>Pseudomonadati</taxon>
        <taxon>Planctomycetota</taxon>
        <taxon>Planctomycetia</taxon>
        <taxon>Pirellulales</taxon>
        <taxon>Pirellulaceae</taxon>
        <taxon>Rhodopirellula</taxon>
    </lineage>
</organism>
<evidence type="ECO:0000313" key="2">
    <source>
        <dbReference type="EMBL" id="CAD72991.1"/>
    </source>
</evidence>
<dbReference type="STRING" id="243090.RB3067"/>
<dbReference type="GO" id="GO:0004386">
    <property type="term" value="F:helicase activity"/>
    <property type="evidence" value="ECO:0007669"/>
    <property type="project" value="UniProtKB-KW"/>
</dbReference>
<evidence type="ECO:0000313" key="3">
    <source>
        <dbReference type="Proteomes" id="UP000001025"/>
    </source>
</evidence>
<keyword evidence="2" id="KW-0347">Helicase</keyword>
<keyword evidence="2" id="KW-0378">Hydrolase</keyword>
<feature type="transmembrane region" description="Helical" evidence="1">
    <location>
        <begin position="20"/>
        <end position="40"/>
    </location>
</feature>
<keyword evidence="2" id="KW-0067">ATP-binding</keyword>
<dbReference type="HOGENOM" id="CLU_1711816_0_0_0"/>
<reference evidence="2 3" key="1">
    <citation type="journal article" date="2003" name="Proc. Natl. Acad. Sci. U.S.A.">
        <title>Complete genome sequence of the marine planctomycete Pirellula sp. strain 1.</title>
        <authorList>
            <person name="Gloeckner F.O."/>
            <person name="Kube M."/>
            <person name="Bauer M."/>
            <person name="Teeling H."/>
            <person name="Lombardot T."/>
            <person name="Ludwig W."/>
            <person name="Gade D."/>
            <person name="Beck A."/>
            <person name="Borzym K."/>
            <person name="Heitmann K."/>
            <person name="Rabus R."/>
            <person name="Schlesner H."/>
            <person name="Amann R."/>
            <person name="Reinhardt R."/>
        </authorList>
    </citation>
    <scope>NUCLEOTIDE SEQUENCE [LARGE SCALE GENOMIC DNA]</scope>
    <source>
        <strain evidence="3">DSM 10527 / NCIMB 13988 / SH1</strain>
    </source>
</reference>
<feature type="transmembrane region" description="Helical" evidence="1">
    <location>
        <begin position="77"/>
        <end position="99"/>
    </location>
</feature>
<keyword evidence="1" id="KW-1133">Transmembrane helix</keyword>
<sequence length="153" mass="17218">MANATDFDLKRETQLPKFRIFDLLLGIALLALHFANYRMLSLGTDAEIAGLLHLTPTLLAAWILFRSRISIPHATLLHYLLSLGWAFANTFCYELAINFRESMANETRRTMPLWSAVDTMIDMTMWSVAFSATFALVCYAAVSSPRPSTLPNN</sequence>
<accession>Q7UUT6</accession>
<keyword evidence="1" id="KW-0812">Transmembrane</keyword>
<keyword evidence="3" id="KW-1185">Reference proteome</keyword>
<dbReference type="EnsemblBacteria" id="CAD72991">
    <property type="protein sequence ID" value="CAD72991"/>
    <property type="gene ID" value="RB3067"/>
</dbReference>
<dbReference type="Proteomes" id="UP000001025">
    <property type="component" value="Chromosome"/>
</dbReference>
<dbReference type="InParanoid" id="Q7UUT6"/>
<dbReference type="AlphaFoldDB" id="Q7UUT6"/>
<keyword evidence="1" id="KW-0472">Membrane</keyword>
<feature type="transmembrane region" description="Helical" evidence="1">
    <location>
        <begin position="119"/>
        <end position="142"/>
    </location>
</feature>
<keyword evidence="2" id="KW-0547">Nucleotide-binding</keyword>
<name>Q7UUT6_RHOBA</name>
<dbReference type="EMBL" id="BX294138">
    <property type="protein sequence ID" value="CAD72991.1"/>
    <property type="molecule type" value="Genomic_DNA"/>
</dbReference>
<dbReference type="PATRIC" id="fig|243090.15.peg.1419"/>
<dbReference type="KEGG" id="rba:RB3067"/>
<protein>
    <submittedName>
        <fullName evidence="2">Similar to helicase/primase complex protein</fullName>
    </submittedName>
</protein>
<proteinExistence type="predicted"/>